<dbReference type="SUPFAM" id="SSF52540">
    <property type="entry name" value="P-loop containing nucleoside triphosphate hydrolases"/>
    <property type="match status" value="1"/>
</dbReference>
<dbReference type="EMBL" id="AP026798">
    <property type="protein sequence ID" value="BDR52864.1"/>
    <property type="molecule type" value="Genomic_DNA"/>
</dbReference>
<evidence type="ECO:0000313" key="6">
    <source>
        <dbReference type="Proteomes" id="UP001321766"/>
    </source>
</evidence>
<evidence type="ECO:0000259" key="3">
    <source>
        <dbReference type="Pfam" id="PF02559"/>
    </source>
</evidence>
<dbReference type="Pfam" id="PF17757">
    <property type="entry name" value="UvrB_inter"/>
    <property type="match status" value="1"/>
</dbReference>
<proteinExistence type="predicted"/>
<dbReference type="InterPro" id="IPR036101">
    <property type="entry name" value="CarD-like/TRCF_RID_sf"/>
</dbReference>
<dbReference type="Proteomes" id="UP001321766">
    <property type="component" value="Chromosome"/>
</dbReference>
<keyword evidence="2" id="KW-0067">ATP-binding</keyword>
<keyword evidence="1" id="KW-0547">Nucleotide-binding</keyword>
<organism evidence="5 6">
    <name type="scientific">Bombiscardovia nodaiensis</name>
    <dbReference type="NCBI Taxonomy" id="2932181"/>
    <lineage>
        <taxon>Bacteria</taxon>
        <taxon>Bacillati</taxon>
        <taxon>Actinomycetota</taxon>
        <taxon>Actinomycetes</taxon>
        <taxon>Bifidobacteriales</taxon>
        <taxon>Bifidobacteriaceae</taxon>
        <taxon>Bombiscardovia</taxon>
    </lineage>
</organism>
<dbReference type="InterPro" id="IPR041471">
    <property type="entry name" value="UvrB_inter"/>
</dbReference>
<dbReference type="PANTHER" id="PTHR24029">
    <property type="entry name" value="UVRABC SYSTEM PROTEIN B"/>
    <property type="match status" value="1"/>
</dbReference>
<dbReference type="Pfam" id="PF02559">
    <property type="entry name" value="CarD_TRCF_RID"/>
    <property type="match status" value="1"/>
</dbReference>
<sequence>MADKQAQVLDGVLAPYLETLKADPAFARLAGGQEEDFAPDGTLSVQAPAGIRPALGAALASIKPLVMVVPSQRDAEEMVASLRSWYPGDPSSIALLQAWETLPHERLSPRADTVASRMAVFRRLVHPKAGDPLFGPIQLLVMPVRSLIQPIVQGLAEVEPLVFAGGEDLPLEQAVERLQTASYTRTDLVMDRGEYAVRGGILDVFVPTAAHPVRIEYFGDTIDSIRAFHASDQRTYGEDIDQAWATPCRELELNEQVRTRAAKLVGHIANADDMLESIAQGIPVEGMESLLPALVDHLSPVETLLPQKASVLLSDPELLRRSAEDLAKTANEFLAASWHVAASGHGSGAPISFDQASFLDYDSAVESLTQGQRDVYKLTDLSVDPSLQGQEALGAQTPEEFRGDENRARAGISGLIEAGSEVLVTAAAQGTLSRLRRALEASGTVGITYIQSLATDGFVDPKAGLALLTERDLTGHSSAVAGPKATKRRRKAIDLSELKAGDFVVHESHGIGRFLGMRQRQVGLKASKGTREYLVIEYAPPSAGLRPTSFSCPPTSWTR</sequence>
<accession>A0ABN6S9L1</accession>
<evidence type="ECO:0000259" key="4">
    <source>
        <dbReference type="Pfam" id="PF17757"/>
    </source>
</evidence>
<evidence type="ECO:0000256" key="1">
    <source>
        <dbReference type="ARBA" id="ARBA00022741"/>
    </source>
</evidence>
<reference evidence="5 6" key="1">
    <citation type="journal article" date="2023" name="Microbiol. Spectr.">
        <title>Symbiosis of Carpenter Bees with Uncharacterized Lactic Acid Bacteria Showing NAD Auxotrophy.</title>
        <authorList>
            <person name="Kawasaki S."/>
            <person name="Ozawa K."/>
            <person name="Mori T."/>
            <person name="Yamamoto A."/>
            <person name="Ito M."/>
            <person name="Ohkuma M."/>
            <person name="Sakamoto M."/>
            <person name="Matsutani M."/>
        </authorList>
    </citation>
    <scope>NUCLEOTIDE SEQUENCE [LARGE SCALE GENOMIC DNA]</scope>
    <source>
        <strain evidence="5 6">Kim37-2</strain>
    </source>
</reference>
<name>A0ABN6S9L1_9BIFI</name>
<dbReference type="Gene3D" id="3.40.50.11180">
    <property type="match status" value="1"/>
</dbReference>
<gene>
    <name evidence="5" type="ORF">KIM372_07710</name>
</gene>
<dbReference type="InterPro" id="IPR003711">
    <property type="entry name" value="CarD-like/TRCF_RID"/>
</dbReference>
<feature type="domain" description="UvrB interaction" evidence="4">
    <location>
        <begin position="163"/>
        <end position="241"/>
    </location>
</feature>
<protein>
    <recommendedName>
        <fullName evidence="7">Transcription-repair coupling factor</fullName>
    </recommendedName>
</protein>
<keyword evidence="6" id="KW-1185">Reference proteome</keyword>
<dbReference type="PANTHER" id="PTHR24029:SF1">
    <property type="entry name" value="TRANSCRIPTION-REPAIR-COUPLING FACTOR"/>
    <property type="match status" value="1"/>
</dbReference>
<evidence type="ECO:0000313" key="5">
    <source>
        <dbReference type="EMBL" id="BDR52864.1"/>
    </source>
</evidence>
<feature type="domain" description="CarD-like/TRCF RNAP-interacting" evidence="3">
    <location>
        <begin position="498"/>
        <end position="540"/>
    </location>
</feature>
<evidence type="ECO:0000256" key="2">
    <source>
        <dbReference type="ARBA" id="ARBA00022840"/>
    </source>
</evidence>
<dbReference type="Gene3D" id="2.40.10.170">
    <property type="match status" value="1"/>
</dbReference>
<dbReference type="InterPro" id="IPR027417">
    <property type="entry name" value="P-loop_NTPase"/>
</dbReference>
<dbReference type="Gene3D" id="3.30.2060.10">
    <property type="entry name" value="Penicillin-binding protein 1b domain"/>
    <property type="match status" value="1"/>
</dbReference>
<dbReference type="InterPro" id="IPR004807">
    <property type="entry name" value="UvrB"/>
</dbReference>
<dbReference type="SUPFAM" id="SSF141259">
    <property type="entry name" value="CarD-like"/>
    <property type="match status" value="1"/>
</dbReference>
<evidence type="ECO:0008006" key="7">
    <source>
        <dbReference type="Google" id="ProtNLM"/>
    </source>
</evidence>